<dbReference type="InterPro" id="IPR010819">
    <property type="entry name" value="AGE/CE"/>
</dbReference>
<dbReference type="SUPFAM" id="SSF48208">
    <property type="entry name" value="Six-hairpin glycosidases"/>
    <property type="match status" value="1"/>
</dbReference>
<protein>
    <submittedName>
        <fullName evidence="3">AGE family epimerase/isomerase</fullName>
    </submittedName>
</protein>
<name>A0ABY7TPM7_9SPHN</name>
<dbReference type="RefSeq" id="WP_273690826.1">
    <property type="nucleotide sequence ID" value="NZ_CP117411.1"/>
</dbReference>
<accession>A0ABY7TPM7</accession>
<dbReference type="PANTHER" id="PTHR15108">
    <property type="entry name" value="N-ACYLGLUCOSAMINE-2-EPIMERASE"/>
    <property type="match status" value="1"/>
</dbReference>
<dbReference type="Proteomes" id="UP001220395">
    <property type="component" value="Chromosome"/>
</dbReference>
<dbReference type="EMBL" id="CP117411">
    <property type="protein sequence ID" value="WCT75196.1"/>
    <property type="molecule type" value="Genomic_DNA"/>
</dbReference>
<dbReference type="InterPro" id="IPR008928">
    <property type="entry name" value="6-hairpin_glycosidase_sf"/>
</dbReference>
<comment type="similarity">
    <text evidence="1">Belongs to the N-acylglucosamine 2-epimerase family.</text>
</comment>
<evidence type="ECO:0000313" key="3">
    <source>
        <dbReference type="EMBL" id="WCT75196.1"/>
    </source>
</evidence>
<evidence type="ECO:0000256" key="1">
    <source>
        <dbReference type="ARBA" id="ARBA00008558"/>
    </source>
</evidence>
<evidence type="ECO:0000313" key="4">
    <source>
        <dbReference type="Proteomes" id="UP001220395"/>
    </source>
</evidence>
<dbReference type="Gene3D" id="1.50.10.10">
    <property type="match status" value="1"/>
</dbReference>
<reference evidence="3 4" key="1">
    <citation type="submission" date="2023-02" db="EMBL/GenBank/DDBJ databases">
        <title>Genome sequence of Sphingomonas naphthae.</title>
        <authorList>
            <person name="Kim S."/>
            <person name="Heo J."/>
            <person name="Kwon S.-W."/>
        </authorList>
    </citation>
    <scope>NUCLEOTIDE SEQUENCE [LARGE SCALE GENOMIC DNA]</scope>
    <source>
        <strain evidence="3 4">KACC 18716</strain>
    </source>
</reference>
<dbReference type="InterPro" id="IPR012341">
    <property type="entry name" value="6hp_glycosidase-like_sf"/>
</dbReference>
<dbReference type="Pfam" id="PF07221">
    <property type="entry name" value="GlcNAc_2-epim"/>
    <property type="match status" value="1"/>
</dbReference>
<gene>
    <name evidence="3" type="ORF">PQ455_08250</name>
</gene>
<proteinExistence type="inferred from homology"/>
<organism evidence="3 4">
    <name type="scientific">Sphingomonas naphthae</name>
    <dbReference type="NCBI Taxonomy" id="1813468"/>
    <lineage>
        <taxon>Bacteria</taxon>
        <taxon>Pseudomonadati</taxon>
        <taxon>Pseudomonadota</taxon>
        <taxon>Alphaproteobacteria</taxon>
        <taxon>Sphingomonadales</taxon>
        <taxon>Sphingomonadaceae</taxon>
        <taxon>Sphingomonas</taxon>
    </lineage>
</organism>
<sequence>MDVFDGDRRWAAEWLFGAALPIWWDAGADRRHGGWFDRLDQSGKALDMPKRARVQARQAFTYAEAGKLGWAGPWQDAVAQGVDFLLKAYAREDGLYRKSVTVEGAVLDDGFDLYDQAFVLLALASGYETLGKPPELLRAAEALLVRLGGLAHPMAGFEEDRPRRLPLRSNPHMHLLEALLAWVAIGGSDMFAGKAREIVNLALSRMIDPVTGAVGEYYDGDWRFMAGEDGQIREPGHQFEWAYLLTEADRLLGGDNFPQASRLEAFGAKYGVDAPRKVAFFSTDATGAPIDGTARLWAQTERLRTALVFGRKVEGAEKARLDTAALDAFGTLRRFLEVPVPGLWLDRMLLDGSIVDEPATASSFYHIMTGLLPLLHTGSFDPTGRPAVAAAQ</sequence>
<evidence type="ECO:0000256" key="2">
    <source>
        <dbReference type="ARBA" id="ARBA00023235"/>
    </source>
</evidence>
<keyword evidence="2" id="KW-0413">Isomerase</keyword>
<keyword evidence="4" id="KW-1185">Reference proteome</keyword>